<keyword evidence="2" id="KW-1185">Reference proteome</keyword>
<evidence type="ECO:0000313" key="2">
    <source>
        <dbReference type="Proteomes" id="UP001596023"/>
    </source>
</evidence>
<comment type="caution">
    <text evidence="1">The sequence shown here is derived from an EMBL/GenBank/DDBJ whole genome shotgun (WGS) entry which is preliminary data.</text>
</comment>
<gene>
    <name evidence="1" type="ORF">ACFO6W_07730</name>
</gene>
<sequence length="84" mass="9872">MLLGAERTAPFAQSYCRGLVEVFPPLIDNSNKDYIRKWDALIAYFFKIQFPEELTDEQWAERVKQLEWLAKRGILGMQHKKGLI</sequence>
<dbReference type="EMBL" id="JBHSGN010000059">
    <property type="protein sequence ID" value="MFC4673579.1"/>
    <property type="molecule type" value="Genomic_DNA"/>
</dbReference>
<evidence type="ECO:0000313" key="1">
    <source>
        <dbReference type="EMBL" id="MFC4673579.1"/>
    </source>
</evidence>
<accession>A0ABV9KUU7</accession>
<protein>
    <submittedName>
        <fullName evidence="1">Uncharacterized protein</fullName>
    </submittedName>
</protein>
<dbReference type="Proteomes" id="UP001596023">
    <property type="component" value="Unassembled WGS sequence"/>
</dbReference>
<organism evidence="1 2">
    <name type="scientific">Dysgonomonas termitidis</name>
    <dbReference type="NCBI Taxonomy" id="1516126"/>
    <lineage>
        <taxon>Bacteria</taxon>
        <taxon>Pseudomonadati</taxon>
        <taxon>Bacteroidota</taxon>
        <taxon>Bacteroidia</taxon>
        <taxon>Bacteroidales</taxon>
        <taxon>Dysgonomonadaceae</taxon>
        <taxon>Dysgonomonas</taxon>
    </lineage>
</organism>
<dbReference type="RefSeq" id="WP_379994999.1">
    <property type="nucleotide sequence ID" value="NZ_JBHSGN010000059.1"/>
</dbReference>
<reference evidence="2" key="1">
    <citation type="journal article" date="2019" name="Int. J. Syst. Evol. Microbiol.">
        <title>The Global Catalogue of Microorganisms (GCM) 10K type strain sequencing project: providing services to taxonomists for standard genome sequencing and annotation.</title>
        <authorList>
            <consortium name="The Broad Institute Genomics Platform"/>
            <consortium name="The Broad Institute Genome Sequencing Center for Infectious Disease"/>
            <person name="Wu L."/>
            <person name="Ma J."/>
        </authorList>
    </citation>
    <scope>NUCLEOTIDE SEQUENCE [LARGE SCALE GENOMIC DNA]</scope>
    <source>
        <strain evidence="2">CCUG 66188</strain>
    </source>
</reference>
<name>A0ABV9KUU7_9BACT</name>
<proteinExistence type="predicted"/>